<dbReference type="Pfam" id="PF12796">
    <property type="entry name" value="Ank_2"/>
    <property type="match status" value="3"/>
</dbReference>
<dbReference type="Gene3D" id="1.25.40.20">
    <property type="entry name" value="Ankyrin repeat-containing domain"/>
    <property type="match status" value="2"/>
</dbReference>
<feature type="repeat" description="ANK" evidence="3">
    <location>
        <begin position="1130"/>
        <end position="1162"/>
    </location>
</feature>
<feature type="domain" description="Latrotoxin C-terminal" evidence="5">
    <location>
        <begin position="1480"/>
        <end position="1577"/>
    </location>
</feature>
<evidence type="ECO:0000256" key="2">
    <source>
        <dbReference type="ARBA" id="ARBA00023043"/>
    </source>
</evidence>
<evidence type="ECO:0000256" key="4">
    <source>
        <dbReference type="SAM" id="MobiDB-lite"/>
    </source>
</evidence>
<accession>A0AAU7Q030</accession>
<feature type="repeat" description="ANK" evidence="3">
    <location>
        <begin position="1070"/>
        <end position="1102"/>
    </location>
</feature>
<evidence type="ECO:0000259" key="5">
    <source>
        <dbReference type="Pfam" id="PF15658"/>
    </source>
</evidence>
<protein>
    <submittedName>
        <fullName evidence="6">Ankyrin repeat domain-containing protein</fullName>
    </submittedName>
</protein>
<keyword evidence="1" id="KW-0677">Repeat</keyword>
<reference evidence="6" key="1">
    <citation type="submission" date="2024-06" db="EMBL/GenBank/DDBJ databases">
        <authorList>
            <person name="Dussert Y."/>
            <person name="Peccoud J."/>
            <person name="Pigeault R."/>
        </authorList>
    </citation>
    <scope>NUCLEOTIDE SEQUENCE</scope>
    <source>
        <strain evidence="6">WArc</strain>
    </source>
</reference>
<feature type="compositionally biased region" description="Basic residues" evidence="4">
    <location>
        <begin position="1017"/>
        <end position="1038"/>
    </location>
</feature>
<feature type="region of interest" description="Disordered" evidence="4">
    <location>
        <begin position="1008"/>
        <end position="1040"/>
    </location>
</feature>
<organism evidence="6">
    <name type="scientific">Wolbachia endosymbiont of Armadillidium arcangelii</name>
    <dbReference type="NCBI Taxonomy" id="3158571"/>
    <lineage>
        <taxon>Bacteria</taxon>
        <taxon>Pseudomonadati</taxon>
        <taxon>Pseudomonadota</taxon>
        <taxon>Alphaproteobacteria</taxon>
        <taxon>Rickettsiales</taxon>
        <taxon>Anaplasmataceae</taxon>
        <taxon>Wolbachieae</taxon>
        <taxon>Wolbachia</taxon>
    </lineage>
</organism>
<dbReference type="InterPro" id="IPR036770">
    <property type="entry name" value="Ankyrin_rpt-contain_sf"/>
</dbReference>
<dbReference type="Pfam" id="PF15658">
    <property type="entry name" value="Latrotoxin_C"/>
    <property type="match status" value="1"/>
</dbReference>
<feature type="repeat" description="ANK" evidence="3">
    <location>
        <begin position="1207"/>
        <end position="1239"/>
    </location>
</feature>
<dbReference type="InterPro" id="IPR028047">
    <property type="entry name" value="Latrotoxin_C_dom"/>
</dbReference>
<dbReference type="EMBL" id="CP157942">
    <property type="protein sequence ID" value="XBS66502.1"/>
    <property type="molecule type" value="Genomic_DNA"/>
</dbReference>
<gene>
    <name evidence="6" type="ORF">ABLO99_04270</name>
</gene>
<dbReference type="SMART" id="SM00248">
    <property type="entry name" value="ANK"/>
    <property type="match status" value="6"/>
</dbReference>
<dbReference type="InterPro" id="IPR002110">
    <property type="entry name" value="Ankyrin_rpt"/>
</dbReference>
<dbReference type="SUPFAM" id="SSF48403">
    <property type="entry name" value="Ankyrin repeat"/>
    <property type="match status" value="1"/>
</dbReference>
<evidence type="ECO:0000313" key="6">
    <source>
        <dbReference type="EMBL" id="XBS66502.1"/>
    </source>
</evidence>
<dbReference type="PANTHER" id="PTHR24126:SF14">
    <property type="entry name" value="ANK_REP_REGION DOMAIN-CONTAINING PROTEIN"/>
    <property type="match status" value="1"/>
</dbReference>
<dbReference type="PANTHER" id="PTHR24126">
    <property type="entry name" value="ANKYRIN REPEAT, PH AND SEC7 DOMAIN CONTAINING PROTEIN SECG-RELATED"/>
    <property type="match status" value="1"/>
</dbReference>
<name>A0AAU7Q030_9RICK</name>
<keyword evidence="2 3" id="KW-0040">ANK repeat</keyword>
<proteinExistence type="predicted"/>
<evidence type="ECO:0000256" key="3">
    <source>
        <dbReference type="PROSITE-ProRule" id="PRU00023"/>
    </source>
</evidence>
<feature type="repeat" description="ANK" evidence="3">
    <location>
        <begin position="1163"/>
        <end position="1199"/>
    </location>
</feature>
<dbReference type="PROSITE" id="PS50088">
    <property type="entry name" value="ANK_REPEAT"/>
    <property type="match status" value="4"/>
</dbReference>
<evidence type="ECO:0000256" key="1">
    <source>
        <dbReference type="ARBA" id="ARBA00022737"/>
    </source>
</evidence>
<dbReference type="RefSeq" id="WP_349966869.1">
    <property type="nucleotide sequence ID" value="NZ_CP157942.1"/>
</dbReference>
<dbReference type="PROSITE" id="PS50297">
    <property type="entry name" value="ANK_REP_REGION"/>
    <property type="match status" value="3"/>
</dbReference>
<sequence length="1654" mass="188153">MKTVEKEDEIVHLTGWEKFKEGWRAFLNIPPKEYIKELMDEKQIDDQLVKDAIEFLKNYTDIKRYVFPTERLVKVNCINRLVHKMFYPTDPGRSSDEYDGGCPKKESIFETCSQHNVIRCDEKFKLDDNNAALLDAKRSDIKWNRARPDNPREGEIFCQPGCKSHCDSNEYKSADGPTYFCKDAIGLSYQVNRTGNGTYFALGKGKDEARGFKDSSNIFRVEDGDKNFIGGDKDDLFILYGDKIYGMLDGGGGNNTIDLTNFAPDVSELNIELGRCGEVPKEGMLLNVYNISMIKARKDKRDTIMYSNAFTQCYVDGQGGKNKDNPDIIEVMDCYYAQIAVRPYTKVYDDASIGNFTYNVFPGVGDAQVELRTDFFDYYKKHSNFIFDCTIAELKSINIQGKDVTFNLSLSEPDEMFNLTVSNNYDANVNYTFSDNTKIKIGKEGNLYALQATDKPISDIIRDYPAIADRLNMTITVELHDEFVTIGHGKNEVLYNEPSRCSHLIGNGGENVYVIDSNYDSVNIYDANEASSINTLDLRGAVKSLRDWEDAEYIGPKISGYPRDLSIRLQYRSRSDSEKLIRFQFPINLVNGTDWYKKLHVILDSAPMQIKYSESEDDWNLEPIPLIFDENTKIAVITVKDIEEGSKIIVHKQAGQYVLSRLRNDLMIITDSSLEESNACTMLFSNFYKEPKMETLSIEFNNVTISLQKEMGNVSDSKLIFCPSSLRMNETLSINGNDLLNNYDCLKFDSNKIVFFKSGNNLLLSSNQGILLIESYYSDAHERWDLPIELNNNTMEPEEFKERAGNPGLLRYYQPNEQGRLQIYHNQPIDKNHIGLVDLKDKSILDFDMKVMDGSLVLSYKNNTFVKVENWNTYQPAREMIFAFKDAIVSNSRCIASICNLEDVIEEFNKEKAAILQLGNELVNAIARNDLDKIKELLLGKKVNVNIDDIKKDNNTLLAWAIWGKRFEAAELLIDGGANFDHISKNVRTILGFAGDRKYFDIVEYSKKKPEEEKQKPARRRRRHHHGDHNRHHNHLSRKPLAMDLSNQPKIATSNAVRWIGADVHTRDSHGETPLHSAACYGKPEEVNYLIGKSVYISGKNGDGKTPFEVALELNRMEIANLLAIVKDKYGYTALHYAEREGNLNLAKLLFKNGANIYAKNNDGWTPVQLAAKYNNLDMVKFHIEKIIEKNTNIEERNNKINAKNNYGWTVLHYAYAFGTPDMVNFLTSNGADASARTNHGKTPLEVAREYSNLEVVNFFERDGESARRYKRQGGSIVQKLSLGSIANQKLEELNSKALDELLGQFKCLVHQQPDSLRHNKDILQRILQESKGVEALIWLIVREYSILSLEYSNRTKRSLLKGLDECFNTVINKKFVVRLVKLLEHDDVVPRVERFIRKHKVELKGKIFRSSQQRSRRSIEDDNSAIESTSGTNKLSSWVNVFADTLVGAVKSISQFISSPFKPAIGMESSKAITTQGADINGTLLLLDVFVRKITGQKYISTVGQSISPLEAQGYALNIIKRFEKVVEQAGLKSGLSMHRLNIDYMRMQKEITKKVMSGKFNEILGILKSYIEKACSGKLSLKKFDKFIAQFSKGLLNQSIQQILYNGDGRLEVNNIEEQQGPKSYLNDTSVQGHLTRDKVKLISQSHLPKGQ</sequence>